<evidence type="ECO:0000313" key="1">
    <source>
        <dbReference type="EMBL" id="MDO9712171.1"/>
    </source>
</evidence>
<comment type="caution">
    <text evidence="1">The sequence shown here is derived from an EMBL/GenBank/DDBJ whole genome shotgun (WGS) entry which is preliminary data.</text>
</comment>
<keyword evidence="2" id="KW-1185">Reference proteome</keyword>
<dbReference type="Proteomes" id="UP001243009">
    <property type="component" value="Unassembled WGS sequence"/>
</dbReference>
<protein>
    <submittedName>
        <fullName evidence="1">Uncharacterized protein</fullName>
    </submittedName>
</protein>
<sequence>MELRVQIPDSVIADLKAKLGHDIKVTDIARDALTLFNWAVQERAEDRFILSANRDGRDVARLALSSLDRVQPNKKAHAVNG</sequence>
<gene>
    <name evidence="1" type="ORF">Q7A36_27760</name>
</gene>
<reference evidence="1 2" key="1">
    <citation type="submission" date="2023-08" db="EMBL/GenBank/DDBJ databases">
        <title>The draft genome sequence of Paracraurococcus sp. LOR1-02.</title>
        <authorList>
            <person name="Kingkaew E."/>
            <person name="Tanasupawat S."/>
        </authorList>
    </citation>
    <scope>NUCLEOTIDE SEQUENCE [LARGE SCALE GENOMIC DNA]</scope>
    <source>
        <strain evidence="1 2">LOR1-02</strain>
    </source>
</reference>
<accession>A0ABT9E7P6</accession>
<dbReference type="EMBL" id="JAUTWS010000041">
    <property type="protein sequence ID" value="MDO9712171.1"/>
    <property type="molecule type" value="Genomic_DNA"/>
</dbReference>
<proteinExistence type="predicted"/>
<organism evidence="1 2">
    <name type="scientific">Paracraurococcus lichenis</name>
    <dbReference type="NCBI Taxonomy" id="3064888"/>
    <lineage>
        <taxon>Bacteria</taxon>
        <taxon>Pseudomonadati</taxon>
        <taxon>Pseudomonadota</taxon>
        <taxon>Alphaproteobacteria</taxon>
        <taxon>Acetobacterales</taxon>
        <taxon>Roseomonadaceae</taxon>
        <taxon>Paracraurococcus</taxon>
    </lineage>
</organism>
<name>A0ABT9E7P6_9PROT</name>
<dbReference type="RefSeq" id="WP_305107026.1">
    <property type="nucleotide sequence ID" value="NZ_JAUTWS010000041.1"/>
</dbReference>
<evidence type="ECO:0000313" key="2">
    <source>
        <dbReference type="Proteomes" id="UP001243009"/>
    </source>
</evidence>